<dbReference type="Pfam" id="PF18447">
    <property type="entry name" value="FN3_7"/>
    <property type="match status" value="1"/>
</dbReference>
<evidence type="ECO:0000256" key="2">
    <source>
        <dbReference type="ARBA" id="ARBA00008280"/>
    </source>
</evidence>
<keyword evidence="5" id="KW-0732">Signal</keyword>
<dbReference type="SUPFAM" id="SSF49265">
    <property type="entry name" value="Fibronectin type III"/>
    <property type="match status" value="1"/>
</dbReference>
<gene>
    <name evidence="13" type="ORF">XELAEV_18011022mg</name>
</gene>
<comment type="similarity">
    <text evidence="2">Belongs to the type I cytokine receptor family. Type 4 subfamily.</text>
</comment>
<evidence type="ECO:0000256" key="10">
    <source>
        <dbReference type="ARBA" id="ARBA00023170"/>
    </source>
</evidence>
<feature type="non-terminal residue" evidence="13">
    <location>
        <position position="1"/>
    </location>
</feature>
<dbReference type="InterPro" id="IPR013783">
    <property type="entry name" value="Ig-like_fold"/>
</dbReference>
<dbReference type="GO" id="GO:0004896">
    <property type="term" value="F:cytokine receptor activity"/>
    <property type="evidence" value="ECO:0007669"/>
    <property type="project" value="InterPro"/>
</dbReference>
<keyword evidence="6" id="KW-0832">Ubl conjugation</keyword>
<keyword evidence="10" id="KW-0675">Receptor</keyword>
<dbReference type="Gene3D" id="2.60.40.1870">
    <property type="match status" value="1"/>
</dbReference>
<dbReference type="InterPro" id="IPR036116">
    <property type="entry name" value="FN3_sf"/>
</dbReference>
<evidence type="ECO:0000256" key="7">
    <source>
        <dbReference type="ARBA" id="ARBA00022989"/>
    </source>
</evidence>
<comment type="subcellular location">
    <subcellularLocation>
        <location evidence="1">Membrane</location>
        <topology evidence="1">Single-pass membrane protein</topology>
    </subcellularLocation>
</comment>
<evidence type="ECO:0000256" key="1">
    <source>
        <dbReference type="ARBA" id="ARBA00004167"/>
    </source>
</evidence>
<reference evidence="14" key="1">
    <citation type="journal article" date="2016" name="Nature">
        <title>Genome evolution in the allotetraploid frog Xenopus laevis.</title>
        <authorList>
            <person name="Session A.M."/>
            <person name="Uno Y."/>
            <person name="Kwon T."/>
            <person name="Chapman J.A."/>
            <person name="Toyoda A."/>
            <person name="Takahashi S."/>
            <person name="Fukui A."/>
            <person name="Hikosaka A."/>
            <person name="Suzuki A."/>
            <person name="Kondo M."/>
            <person name="van Heeringen S.J."/>
            <person name="Quigley I."/>
            <person name="Heinz S."/>
            <person name="Ogino H."/>
            <person name="Ochi H."/>
            <person name="Hellsten U."/>
            <person name="Lyons J.B."/>
            <person name="Simakov O."/>
            <person name="Putnam N."/>
            <person name="Stites J."/>
            <person name="Kuroki Y."/>
            <person name="Tanaka T."/>
            <person name="Michiue T."/>
            <person name="Watanabe M."/>
            <person name="Bogdanovic O."/>
            <person name="Lister R."/>
            <person name="Georgiou G."/>
            <person name="Paranjpe S.S."/>
            <person name="van Kruijsbergen I."/>
            <person name="Shu S."/>
            <person name="Carlson J."/>
            <person name="Kinoshita T."/>
            <person name="Ohta Y."/>
            <person name="Mawaribuchi S."/>
            <person name="Jenkins J."/>
            <person name="Grimwood J."/>
            <person name="Schmutz J."/>
            <person name="Mitros T."/>
            <person name="Mozaffari S.V."/>
            <person name="Suzuki Y."/>
            <person name="Haramoto Y."/>
            <person name="Yamamoto T.S."/>
            <person name="Takagi C."/>
            <person name="Heald R."/>
            <person name="Miller K."/>
            <person name="Haudenschild C."/>
            <person name="Kitzman J."/>
            <person name="Nakayama T."/>
            <person name="Izutsu Y."/>
            <person name="Robert J."/>
            <person name="Fortriede J."/>
            <person name="Burns K."/>
            <person name="Lotay V."/>
            <person name="Karimi K."/>
            <person name="Yasuoka Y."/>
            <person name="Dichmann D.S."/>
            <person name="Flajnik M.F."/>
            <person name="Houston D.W."/>
            <person name="Shendure J."/>
            <person name="DuPasquier L."/>
            <person name="Vize P.D."/>
            <person name="Zorn A.M."/>
            <person name="Ito M."/>
            <person name="Marcotte E.M."/>
            <person name="Wallingford J.B."/>
            <person name="Ito Y."/>
            <person name="Asashima M."/>
            <person name="Ueno N."/>
            <person name="Matsuda Y."/>
            <person name="Veenstra G.J."/>
            <person name="Fujiyama A."/>
            <person name="Harland R.M."/>
            <person name="Taira M."/>
            <person name="Rokhsar D.S."/>
        </authorList>
    </citation>
    <scope>NUCLEOTIDE SEQUENCE [LARGE SCALE GENOMIC DNA]</scope>
    <source>
        <strain evidence="14">J</strain>
    </source>
</reference>
<evidence type="ECO:0000256" key="5">
    <source>
        <dbReference type="ARBA" id="ARBA00022729"/>
    </source>
</evidence>
<dbReference type="InterPro" id="IPR003531">
    <property type="entry name" value="Hempt_rcpt_S_F1_CS"/>
</dbReference>
<dbReference type="Gene3D" id="2.60.40.10">
    <property type="entry name" value="Immunoglobulins"/>
    <property type="match status" value="1"/>
</dbReference>
<evidence type="ECO:0000256" key="8">
    <source>
        <dbReference type="ARBA" id="ARBA00023136"/>
    </source>
</evidence>
<name>A0A974DVM7_XENLA</name>
<dbReference type="AlphaFoldDB" id="A0A974DVM7"/>
<dbReference type="PROSITE" id="PS01355">
    <property type="entry name" value="HEMATOPO_REC_S_F1"/>
    <property type="match status" value="1"/>
</dbReference>
<dbReference type="Proteomes" id="UP000694892">
    <property type="component" value="Chromosome 1S"/>
</dbReference>
<dbReference type="GO" id="GO:0030097">
    <property type="term" value="P:hemopoiesis"/>
    <property type="evidence" value="ECO:0007669"/>
    <property type="project" value="TreeGrafter"/>
</dbReference>
<dbReference type="EMBL" id="CM004467">
    <property type="protein sequence ID" value="OCT98788.1"/>
    <property type="molecule type" value="Genomic_DNA"/>
</dbReference>
<dbReference type="GO" id="GO:0046427">
    <property type="term" value="P:positive regulation of receptor signaling pathway via JAK-STAT"/>
    <property type="evidence" value="ECO:0007669"/>
    <property type="project" value="TreeGrafter"/>
</dbReference>
<proteinExistence type="inferred from homology"/>
<organism evidence="13 14">
    <name type="scientific">Xenopus laevis</name>
    <name type="common">African clawed frog</name>
    <dbReference type="NCBI Taxonomy" id="8355"/>
    <lineage>
        <taxon>Eukaryota</taxon>
        <taxon>Metazoa</taxon>
        <taxon>Chordata</taxon>
        <taxon>Craniata</taxon>
        <taxon>Vertebrata</taxon>
        <taxon>Euteleostomi</taxon>
        <taxon>Amphibia</taxon>
        <taxon>Batrachia</taxon>
        <taxon>Anura</taxon>
        <taxon>Pipoidea</taxon>
        <taxon>Pipidae</taxon>
        <taxon>Xenopodinae</taxon>
        <taxon>Xenopus</taxon>
        <taxon>Xenopus</taxon>
    </lineage>
</organism>
<feature type="domain" description="IL-7Ralpha fibronectin type III" evidence="12">
    <location>
        <begin position="7"/>
        <end position="98"/>
    </location>
</feature>
<dbReference type="PANTHER" id="PTHR23037">
    <property type="entry name" value="CYTOKINE RECEPTOR"/>
    <property type="match status" value="1"/>
</dbReference>
<evidence type="ECO:0000313" key="13">
    <source>
        <dbReference type="EMBL" id="OCT98788.1"/>
    </source>
</evidence>
<keyword evidence="3" id="KW-0597">Phosphoprotein</keyword>
<keyword evidence="4 11" id="KW-0812">Transmembrane</keyword>
<evidence type="ECO:0000256" key="4">
    <source>
        <dbReference type="ARBA" id="ARBA00022692"/>
    </source>
</evidence>
<evidence type="ECO:0000256" key="6">
    <source>
        <dbReference type="ARBA" id="ARBA00022843"/>
    </source>
</evidence>
<dbReference type="GO" id="GO:0009897">
    <property type="term" value="C:external side of plasma membrane"/>
    <property type="evidence" value="ECO:0007669"/>
    <property type="project" value="TreeGrafter"/>
</dbReference>
<evidence type="ECO:0000256" key="3">
    <source>
        <dbReference type="ARBA" id="ARBA00022553"/>
    </source>
</evidence>
<dbReference type="PANTHER" id="PTHR23037:SF27">
    <property type="entry name" value="INTERLEUKIN-7 RECEPTOR SUBUNIT ALPHA"/>
    <property type="match status" value="1"/>
</dbReference>
<accession>A0A974DVM7</accession>
<evidence type="ECO:0000313" key="14">
    <source>
        <dbReference type="Proteomes" id="UP000694892"/>
    </source>
</evidence>
<feature type="transmembrane region" description="Helical" evidence="11">
    <location>
        <begin position="226"/>
        <end position="248"/>
    </location>
</feature>
<keyword evidence="9" id="KW-1015">Disulfide bond</keyword>
<keyword evidence="7 11" id="KW-1133">Transmembrane helix</keyword>
<protein>
    <recommendedName>
        <fullName evidence="12">IL-7Ralpha fibronectin type III domain-containing protein</fullName>
    </recommendedName>
</protein>
<evidence type="ECO:0000256" key="11">
    <source>
        <dbReference type="SAM" id="Phobius"/>
    </source>
</evidence>
<sequence length="446" mass="50369">DEEVDAETNVDFSCFTKLRISKSSFLICNVTTQRPQNSWQYQLRVCQVDNSANISKCIDMKKEQGVYFVPSPMDTYNVCLTKPGMNDSCRYYQAKDIVQPDTPTNINAIYDKPEREYRISYEYNDPEYLAKNLLFQISLRRENVEWPECDSSPSAATGPKCTKTTLNSVNIPERNLASSATYEVRVRVQPNGDFYSGPWSPWSETASFNTGFIKNLPTATGVKTPVMILVVLSFCLCLAGFFIITLFWKSRIKPIVWPEIPNHKITLEKICKKPRERHHITFNPSLFEDIPINKVDDIKAKEHEDDCFSASHKVKNITCSKQDGKGEENRILLDNRGQLPYVDIEALSRFGSVLHNGLVNITVSNGMHSNCLQGTTTLTQNVSSPSCGGFFFNKNEPSNPLTMLSFGLPNYVNEEKPTMSLYREEAYISMSAFKTPGSIVAANAHC</sequence>
<evidence type="ECO:0000256" key="9">
    <source>
        <dbReference type="ARBA" id="ARBA00023157"/>
    </source>
</evidence>
<keyword evidence="8 11" id="KW-0472">Membrane</keyword>
<dbReference type="InterPro" id="IPR040997">
    <property type="entry name" value="FN3_7"/>
</dbReference>
<dbReference type="Pfam" id="PF25788">
    <property type="entry name" value="Ig_Rha78A_N"/>
    <property type="match status" value="1"/>
</dbReference>
<evidence type="ECO:0000259" key="12">
    <source>
        <dbReference type="Pfam" id="PF18447"/>
    </source>
</evidence>